<feature type="region of interest" description="Disordered" evidence="4">
    <location>
        <begin position="1"/>
        <end position="104"/>
    </location>
</feature>
<feature type="compositionally biased region" description="Basic and acidic residues" evidence="4">
    <location>
        <begin position="77"/>
        <end position="91"/>
    </location>
</feature>
<accession>A0AAN6MCG0</accession>
<evidence type="ECO:0000313" key="7">
    <source>
        <dbReference type="Proteomes" id="UP001303889"/>
    </source>
</evidence>
<dbReference type="PROSITE" id="PS01359">
    <property type="entry name" value="ZF_PHD_1"/>
    <property type="match status" value="1"/>
</dbReference>
<keyword evidence="1" id="KW-0479">Metal-binding</keyword>
<dbReference type="GO" id="GO:0061186">
    <property type="term" value="P:negative regulation of silent mating-type cassette heterochromatin formation"/>
    <property type="evidence" value="ECO:0007669"/>
    <property type="project" value="TreeGrafter"/>
</dbReference>
<dbReference type="Gene3D" id="3.30.40.10">
    <property type="entry name" value="Zinc/RING finger domain, C3HC4 (zinc finger)"/>
    <property type="match status" value="1"/>
</dbReference>
<evidence type="ECO:0000256" key="4">
    <source>
        <dbReference type="SAM" id="MobiDB-lite"/>
    </source>
</evidence>
<evidence type="ECO:0000256" key="2">
    <source>
        <dbReference type="ARBA" id="ARBA00022771"/>
    </source>
</evidence>
<keyword evidence="7" id="KW-1185">Reference proteome</keyword>
<dbReference type="SUPFAM" id="SSF57903">
    <property type="entry name" value="FYVE/PHD zinc finger"/>
    <property type="match status" value="1"/>
</dbReference>
<feature type="compositionally biased region" description="Polar residues" evidence="4">
    <location>
        <begin position="560"/>
        <end position="580"/>
    </location>
</feature>
<dbReference type="GO" id="GO:0008270">
    <property type="term" value="F:zinc ion binding"/>
    <property type="evidence" value="ECO:0007669"/>
    <property type="project" value="UniProtKB-KW"/>
</dbReference>
<evidence type="ECO:0000259" key="5">
    <source>
        <dbReference type="SMART" id="SM00249"/>
    </source>
</evidence>
<dbReference type="Pfam" id="PF20826">
    <property type="entry name" value="PHD_5"/>
    <property type="match status" value="1"/>
</dbReference>
<dbReference type="AlphaFoldDB" id="A0AAN6MCG0"/>
<dbReference type="Proteomes" id="UP001303889">
    <property type="component" value="Unassembled WGS sequence"/>
</dbReference>
<feature type="compositionally biased region" description="Low complexity" evidence="4">
    <location>
        <begin position="331"/>
        <end position="346"/>
    </location>
</feature>
<proteinExistence type="predicted"/>
<feature type="region of interest" description="Disordered" evidence="4">
    <location>
        <begin position="556"/>
        <end position="603"/>
    </location>
</feature>
<comment type="caution">
    <text evidence="6">The sequence shown here is derived from an EMBL/GenBank/DDBJ whole genome shotgun (WGS) entry which is preliminary data.</text>
</comment>
<sequence length="629" mass="68350">MAATDPRRSSRARIAQPQSQISSTASSVSGRPERSSRHFNKGASPQKSTSTGSLSSEPPEDTITAEDPFGSRRRTRGQAEERERAGNKADTIDTTSGDGDAQDEDEAVRCVCGNDEYQGPPPFDEDSKHGFKHAFGLDSVFSADVTDDTAGLFVQCDICKVWQHGGCVGIMTEESSPDEYFCEQCRQDLHKLWTASNGNVYSHYLPLKRHGRASSRAANLTKEAARSPTKEKETRNGRAAAANYHSKRRSTLNSREAGYDEAEALRRAIEASKEEAQSEQPESGNRRLKRGRSDSQEKPENTKRQKTSSRSSSPLSEKNAEDSDDAEPPTRSAAAKSKSRSAAAARNQRVEKTSEKEERERLRAETANKRKGRAERRRADGMLLPTRVEVSGAHTDTDSDPSEEMTLAARAAAHKAAQAPVASNAVVPPTTEVVRPPPVAELAPTSNPAPDTPPTIAVQNKNDKKRSHKKKGRNQYTRDRDAHEDESPARSQSRDIQKDDHGPSANSGKASTESSSKAHLKPRGGMSSKVTMTDMRRKATALLDYISRTQVDLAGEALPGNNTDAAGSVNGSSTSGSENPPNGVGGIPALLLEPAADDGPERDFKDLGCMEMMDSLTRRLVKWQQQYAV</sequence>
<gene>
    <name evidence="6" type="ORF">C8A05DRAFT_47407</name>
</gene>
<evidence type="ECO:0000256" key="3">
    <source>
        <dbReference type="ARBA" id="ARBA00022833"/>
    </source>
</evidence>
<feature type="region of interest" description="Disordered" evidence="4">
    <location>
        <begin position="271"/>
        <end position="533"/>
    </location>
</feature>
<organism evidence="6 7">
    <name type="scientific">Staphylotrichum tortipilum</name>
    <dbReference type="NCBI Taxonomy" id="2831512"/>
    <lineage>
        <taxon>Eukaryota</taxon>
        <taxon>Fungi</taxon>
        <taxon>Dikarya</taxon>
        <taxon>Ascomycota</taxon>
        <taxon>Pezizomycotina</taxon>
        <taxon>Sordariomycetes</taxon>
        <taxon>Sordariomycetidae</taxon>
        <taxon>Sordariales</taxon>
        <taxon>Chaetomiaceae</taxon>
        <taxon>Staphylotrichum</taxon>
    </lineage>
</organism>
<keyword evidence="3" id="KW-0862">Zinc</keyword>
<dbReference type="SMART" id="SM00249">
    <property type="entry name" value="PHD"/>
    <property type="match status" value="1"/>
</dbReference>
<dbReference type="PANTHER" id="PTHR47793">
    <property type="entry name" value="HISTONE DEACETYLASE COMPLEX SUBUNIT CTI6"/>
    <property type="match status" value="1"/>
</dbReference>
<feature type="region of interest" description="Disordered" evidence="4">
    <location>
        <begin position="212"/>
        <end position="258"/>
    </location>
</feature>
<dbReference type="InterPro" id="IPR019786">
    <property type="entry name" value="Zinc_finger_PHD-type_CS"/>
</dbReference>
<dbReference type="PANTHER" id="PTHR47793:SF1">
    <property type="entry name" value="HISTONE DEACETYLASE COMPLEX SUBUNIT CTI6"/>
    <property type="match status" value="1"/>
</dbReference>
<evidence type="ECO:0000313" key="6">
    <source>
        <dbReference type="EMBL" id="KAK3898200.1"/>
    </source>
</evidence>
<reference evidence="6" key="1">
    <citation type="journal article" date="2023" name="Mol. Phylogenet. Evol.">
        <title>Genome-scale phylogeny and comparative genomics of the fungal order Sordariales.</title>
        <authorList>
            <person name="Hensen N."/>
            <person name="Bonometti L."/>
            <person name="Westerberg I."/>
            <person name="Brannstrom I.O."/>
            <person name="Guillou S."/>
            <person name="Cros-Aarteil S."/>
            <person name="Calhoun S."/>
            <person name="Haridas S."/>
            <person name="Kuo A."/>
            <person name="Mondo S."/>
            <person name="Pangilinan J."/>
            <person name="Riley R."/>
            <person name="LaButti K."/>
            <person name="Andreopoulos B."/>
            <person name="Lipzen A."/>
            <person name="Chen C."/>
            <person name="Yan M."/>
            <person name="Daum C."/>
            <person name="Ng V."/>
            <person name="Clum A."/>
            <person name="Steindorff A."/>
            <person name="Ohm R.A."/>
            <person name="Martin F."/>
            <person name="Silar P."/>
            <person name="Natvig D.O."/>
            <person name="Lalanne C."/>
            <person name="Gautier V."/>
            <person name="Ament-Velasquez S.L."/>
            <person name="Kruys A."/>
            <person name="Hutchinson M.I."/>
            <person name="Powell A.J."/>
            <person name="Barry K."/>
            <person name="Miller A.N."/>
            <person name="Grigoriev I.V."/>
            <person name="Debuchy R."/>
            <person name="Gladieux P."/>
            <person name="Hiltunen Thoren M."/>
            <person name="Johannesson H."/>
        </authorList>
    </citation>
    <scope>NUCLEOTIDE SEQUENCE</scope>
    <source>
        <strain evidence="6">CBS 103.79</strain>
    </source>
</reference>
<feature type="compositionally biased region" description="Low complexity" evidence="4">
    <location>
        <begin position="408"/>
        <end position="434"/>
    </location>
</feature>
<dbReference type="GO" id="GO:0033698">
    <property type="term" value="C:Rpd3L complex"/>
    <property type="evidence" value="ECO:0007669"/>
    <property type="project" value="TreeGrafter"/>
</dbReference>
<dbReference type="InterPro" id="IPR013083">
    <property type="entry name" value="Znf_RING/FYVE/PHD"/>
</dbReference>
<dbReference type="InterPro" id="IPR011011">
    <property type="entry name" value="Znf_FYVE_PHD"/>
</dbReference>
<dbReference type="GO" id="GO:0070210">
    <property type="term" value="C:Rpd3L-Expanded complex"/>
    <property type="evidence" value="ECO:0007669"/>
    <property type="project" value="TreeGrafter"/>
</dbReference>
<feature type="compositionally biased region" description="Basic residues" evidence="4">
    <location>
        <begin position="463"/>
        <end position="473"/>
    </location>
</feature>
<feature type="compositionally biased region" description="Polar residues" evidence="4">
    <location>
        <begin position="43"/>
        <end position="56"/>
    </location>
</feature>
<feature type="compositionally biased region" description="Basic and acidic residues" evidence="4">
    <location>
        <begin position="348"/>
        <end position="368"/>
    </location>
</feature>
<feature type="compositionally biased region" description="Basic and acidic residues" evidence="4">
    <location>
        <begin position="223"/>
        <end position="236"/>
    </location>
</feature>
<name>A0AAN6MCG0_9PEZI</name>
<feature type="compositionally biased region" description="Basic and acidic residues" evidence="4">
    <location>
        <begin position="291"/>
        <end position="303"/>
    </location>
</feature>
<dbReference type="EMBL" id="MU855981">
    <property type="protein sequence ID" value="KAK3898200.1"/>
    <property type="molecule type" value="Genomic_DNA"/>
</dbReference>
<feature type="compositionally biased region" description="Polar residues" evidence="4">
    <location>
        <begin position="504"/>
        <end position="517"/>
    </location>
</feature>
<dbReference type="InterPro" id="IPR053051">
    <property type="entry name" value="HDAC_complex_subunit"/>
</dbReference>
<reference evidence="6" key="2">
    <citation type="submission" date="2023-05" db="EMBL/GenBank/DDBJ databases">
        <authorList>
            <consortium name="Lawrence Berkeley National Laboratory"/>
            <person name="Steindorff A."/>
            <person name="Hensen N."/>
            <person name="Bonometti L."/>
            <person name="Westerberg I."/>
            <person name="Brannstrom I.O."/>
            <person name="Guillou S."/>
            <person name="Cros-Aarteil S."/>
            <person name="Calhoun S."/>
            <person name="Haridas S."/>
            <person name="Kuo A."/>
            <person name="Mondo S."/>
            <person name="Pangilinan J."/>
            <person name="Riley R."/>
            <person name="Labutti K."/>
            <person name="Andreopoulos B."/>
            <person name="Lipzen A."/>
            <person name="Chen C."/>
            <person name="Yanf M."/>
            <person name="Daum C."/>
            <person name="Ng V."/>
            <person name="Clum A."/>
            <person name="Ohm R."/>
            <person name="Martin F."/>
            <person name="Silar P."/>
            <person name="Natvig D."/>
            <person name="Lalanne C."/>
            <person name="Gautier V."/>
            <person name="Ament-Velasquez S.L."/>
            <person name="Kruys A."/>
            <person name="Hutchinson M.I."/>
            <person name="Powell A.J."/>
            <person name="Barry K."/>
            <person name="Miller A.N."/>
            <person name="Grigoriev I.V."/>
            <person name="Debuchy R."/>
            <person name="Gladieux P."/>
            <person name="Thoren M.H."/>
            <person name="Johannesson H."/>
        </authorList>
    </citation>
    <scope>NUCLEOTIDE SEQUENCE</scope>
    <source>
        <strain evidence="6">CBS 103.79</strain>
    </source>
</reference>
<keyword evidence="2" id="KW-0863">Zinc-finger</keyword>
<dbReference type="InterPro" id="IPR001965">
    <property type="entry name" value="Znf_PHD"/>
</dbReference>
<dbReference type="GO" id="GO:0061188">
    <property type="term" value="P:negative regulation of rDNA heterochromatin formation"/>
    <property type="evidence" value="ECO:0007669"/>
    <property type="project" value="TreeGrafter"/>
</dbReference>
<feature type="domain" description="Zinc finger PHD-type" evidence="5">
    <location>
        <begin position="109"/>
        <end position="186"/>
    </location>
</feature>
<feature type="compositionally biased region" description="Low complexity" evidence="4">
    <location>
        <begin position="16"/>
        <end position="29"/>
    </location>
</feature>
<evidence type="ECO:0000256" key="1">
    <source>
        <dbReference type="ARBA" id="ARBA00022723"/>
    </source>
</evidence>
<protein>
    <submittedName>
        <fullName evidence="6">Histone deacetylase complex subunit cti6</fullName>
    </submittedName>
</protein>
<feature type="compositionally biased region" description="Basic and acidic residues" evidence="4">
    <location>
        <begin position="476"/>
        <end position="502"/>
    </location>
</feature>